<protein>
    <submittedName>
        <fullName evidence="1">Uncharacterized protein</fullName>
    </submittedName>
</protein>
<reference evidence="2" key="1">
    <citation type="journal article" date="2019" name="Int. J. Syst. Evol. Microbiol.">
        <title>The Global Catalogue of Microorganisms (GCM) 10K type strain sequencing project: providing services to taxonomists for standard genome sequencing and annotation.</title>
        <authorList>
            <consortium name="The Broad Institute Genomics Platform"/>
            <consortium name="The Broad Institute Genome Sequencing Center for Infectious Disease"/>
            <person name="Wu L."/>
            <person name="Ma J."/>
        </authorList>
    </citation>
    <scope>NUCLEOTIDE SEQUENCE [LARGE SCALE GENOMIC DNA]</scope>
    <source>
        <strain evidence="2">CGMCC 1.10759</strain>
    </source>
</reference>
<name>A0ABV8T2Y6_9GAMM</name>
<keyword evidence="2" id="KW-1185">Reference proteome</keyword>
<evidence type="ECO:0000313" key="2">
    <source>
        <dbReference type="Proteomes" id="UP001595904"/>
    </source>
</evidence>
<accession>A0ABV8T2Y6</accession>
<comment type="caution">
    <text evidence="1">The sequence shown here is derived from an EMBL/GenBank/DDBJ whole genome shotgun (WGS) entry which is preliminary data.</text>
</comment>
<gene>
    <name evidence="1" type="ORF">ACFPN2_31150</name>
</gene>
<evidence type="ECO:0000313" key="1">
    <source>
        <dbReference type="EMBL" id="MFC4313572.1"/>
    </source>
</evidence>
<organism evidence="1 2">
    <name type="scientific">Steroidobacter flavus</name>
    <dbReference type="NCBI Taxonomy" id="1842136"/>
    <lineage>
        <taxon>Bacteria</taxon>
        <taxon>Pseudomonadati</taxon>
        <taxon>Pseudomonadota</taxon>
        <taxon>Gammaproteobacteria</taxon>
        <taxon>Steroidobacterales</taxon>
        <taxon>Steroidobacteraceae</taxon>
        <taxon>Steroidobacter</taxon>
    </lineage>
</organism>
<dbReference type="EMBL" id="JBHSDU010000015">
    <property type="protein sequence ID" value="MFC4313572.1"/>
    <property type="molecule type" value="Genomic_DNA"/>
</dbReference>
<dbReference type="Proteomes" id="UP001595904">
    <property type="component" value="Unassembled WGS sequence"/>
</dbReference>
<dbReference type="RefSeq" id="WP_380604007.1">
    <property type="nucleotide sequence ID" value="NZ_JBHSDU010000015.1"/>
</dbReference>
<proteinExistence type="predicted"/>
<dbReference type="Pfam" id="PF18845">
    <property type="entry name" value="baeRF_family3"/>
    <property type="match status" value="1"/>
</dbReference>
<sequence>MRQFSTHQLLSLLDKHGPPCISLYQFTHRHHPDSLQDPIRYRNLLREMEGSLLQKYEKRDVRSLLEKFQPLSHDGEFWNHRTDGLAMLAAPDMFEVIELQRPVQENLIVADTFYLKPLLRISQSADRYQILCLTRDRAQLFEGNRDALDPVELIDTPSSITEALGTELTDQHQSVRSASGQTPIYHGVGQKKEEVDGDRDRFFRAVDRGVMEHHSKPTGLPLMLVALKEYHTPFRNLSRNPHLLSMGVDVDPGAIGLDDLRALAWEQMEPLYLERLALLVREFEVAKARDLGYDDLAEVAGATVAGRVQNLLVEADRQIPGRVNPQTGQIERGVLSDPEVGDVLSDLAGMVLRMKGEVVIVPKERMPTDTGAAATCRF</sequence>
<dbReference type="InterPro" id="IPR041289">
    <property type="entry name" value="Bact_RF_family3"/>
</dbReference>